<keyword evidence="6 17" id="KW-0547">Nucleotide-binding</keyword>
<comment type="catalytic activity">
    <reaction evidence="1 18 19">
        <text>(6R)-NADHX = (6S)-NADHX</text>
        <dbReference type="Rhea" id="RHEA:32215"/>
        <dbReference type="ChEBI" id="CHEBI:64074"/>
        <dbReference type="ChEBI" id="CHEBI:64075"/>
        <dbReference type="EC" id="5.1.99.6"/>
    </reaction>
</comment>
<dbReference type="PANTHER" id="PTHR12592:SF0">
    <property type="entry name" value="ATP-DEPENDENT (S)-NAD(P)H-HYDRATE DEHYDRATASE"/>
    <property type="match status" value="1"/>
</dbReference>
<dbReference type="InterPro" id="IPR036652">
    <property type="entry name" value="YjeF_N_dom_sf"/>
</dbReference>
<comment type="caution">
    <text evidence="17">Lacks conserved residue(s) required for the propagation of feature annotation.</text>
</comment>
<evidence type="ECO:0000256" key="6">
    <source>
        <dbReference type="ARBA" id="ARBA00022741"/>
    </source>
</evidence>
<accession>A0A2C7AW63</accession>
<evidence type="ECO:0000256" key="3">
    <source>
        <dbReference type="ARBA" id="ARBA00006001"/>
    </source>
</evidence>
<dbReference type="GO" id="GO:0052856">
    <property type="term" value="F:NAD(P)HX epimerase activity"/>
    <property type="evidence" value="ECO:0007669"/>
    <property type="project" value="UniProtKB-UniRule"/>
</dbReference>
<dbReference type="InterPro" id="IPR030677">
    <property type="entry name" value="Nnr"/>
</dbReference>
<dbReference type="PIRSF" id="PIRSF017184">
    <property type="entry name" value="Nnr"/>
    <property type="match status" value="1"/>
</dbReference>
<evidence type="ECO:0000256" key="16">
    <source>
        <dbReference type="ARBA" id="ARBA00049209"/>
    </source>
</evidence>
<feature type="binding site" evidence="18">
    <location>
        <position position="57"/>
    </location>
    <ligand>
        <name>K(+)</name>
        <dbReference type="ChEBI" id="CHEBI:29103"/>
    </ligand>
</feature>
<feature type="binding site" evidence="18">
    <location>
        <position position="150"/>
    </location>
    <ligand>
        <name>(6S)-NADPHX</name>
        <dbReference type="ChEBI" id="CHEBI:64076"/>
    </ligand>
</feature>
<dbReference type="EC" id="5.1.99.6" evidence="19"/>
<organism evidence="22">
    <name type="scientific">Propionibacterium freudenreichii</name>
    <dbReference type="NCBI Taxonomy" id="1744"/>
    <lineage>
        <taxon>Bacteria</taxon>
        <taxon>Bacillati</taxon>
        <taxon>Actinomycetota</taxon>
        <taxon>Actinomycetes</taxon>
        <taxon>Propionibacteriales</taxon>
        <taxon>Propionibacteriaceae</taxon>
        <taxon>Propionibacterium</taxon>
    </lineage>
</organism>
<dbReference type="GO" id="GO:0046872">
    <property type="term" value="F:metal ion binding"/>
    <property type="evidence" value="ECO:0007669"/>
    <property type="project" value="UniProtKB-UniRule"/>
</dbReference>
<name>A0A2C7AW63_9ACTN</name>
<evidence type="ECO:0000256" key="10">
    <source>
        <dbReference type="ARBA" id="ARBA00023027"/>
    </source>
</evidence>
<dbReference type="SUPFAM" id="SSF64153">
    <property type="entry name" value="YjeF N-terminal domain-like"/>
    <property type="match status" value="1"/>
</dbReference>
<feature type="domain" description="YjeF N-terminal" evidence="21">
    <location>
        <begin position="10"/>
        <end position="208"/>
    </location>
</feature>
<comment type="catalytic activity">
    <reaction evidence="2 18 19">
        <text>(6R)-NADPHX = (6S)-NADPHX</text>
        <dbReference type="Rhea" id="RHEA:32227"/>
        <dbReference type="ChEBI" id="CHEBI:64076"/>
        <dbReference type="ChEBI" id="CHEBI:64077"/>
        <dbReference type="EC" id="5.1.99.6"/>
    </reaction>
</comment>
<comment type="similarity">
    <text evidence="3 19">In the N-terminal section; belongs to the NnrE/AIBP family.</text>
</comment>
<keyword evidence="10 17" id="KW-0520">NAD</keyword>
<dbReference type="GO" id="GO:0005524">
    <property type="term" value="F:ATP binding"/>
    <property type="evidence" value="ECO:0007669"/>
    <property type="project" value="UniProtKB-UniRule"/>
</dbReference>
<dbReference type="GO" id="GO:0046496">
    <property type="term" value="P:nicotinamide nucleotide metabolic process"/>
    <property type="evidence" value="ECO:0007669"/>
    <property type="project" value="UniProtKB-UniRule"/>
</dbReference>
<feature type="binding site" evidence="17">
    <location>
        <position position="298"/>
    </location>
    <ligand>
        <name>(6S)-NADPHX</name>
        <dbReference type="ChEBI" id="CHEBI:64076"/>
    </ligand>
</feature>
<dbReference type="Gene3D" id="3.40.1190.20">
    <property type="match status" value="1"/>
</dbReference>
<reference evidence="22" key="1">
    <citation type="submission" date="2016-05" db="EMBL/GenBank/DDBJ databases">
        <authorList>
            <person name="Lavstsen T."/>
            <person name="Jespersen J.S."/>
        </authorList>
    </citation>
    <scope>NUCLEOTIDE SEQUENCE</scope>
    <source>
        <strain evidence="22">PFRJS10</strain>
    </source>
</reference>
<dbReference type="Pfam" id="PF01256">
    <property type="entry name" value="Carb_kinase"/>
    <property type="match status" value="1"/>
</dbReference>
<comment type="function">
    <text evidence="18">Catalyzes the epimerization of the S- and R-forms of NAD(P)HX, a damaged form of NAD(P)H that is a result of enzymatic or heat-dependent hydration. This is a prerequisite for the S-specific NAD(P)H-hydrate dehydratase to allow the repair of both epimers of NAD(P)HX.</text>
</comment>
<dbReference type="EC" id="4.2.1.136" evidence="19"/>
<keyword evidence="7 17" id="KW-0067">ATP-binding</keyword>
<evidence type="ECO:0000256" key="9">
    <source>
        <dbReference type="ARBA" id="ARBA00022958"/>
    </source>
</evidence>
<evidence type="ECO:0000313" key="22">
    <source>
        <dbReference type="EMBL" id="SBN39204.1"/>
    </source>
</evidence>
<feature type="binding site" evidence="18">
    <location>
        <begin position="121"/>
        <end position="127"/>
    </location>
    <ligand>
        <name>(6S)-NADPHX</name>
        <dbReference type="ChEBI" id="CHEBI:64076"/>
    </ligand>
</feature>
<dbReference type="AlphaFoldDB" id="A0A2C7AW63"/>
<evidence type="ECO:0000256" key="19">
    <source>
        <dbReference type="PIRNR" id="PIRNR017184"/>
    </source>
</evidence>
<dbReference type="HAMAP" id="MF_01965">
    <property type="entry name" value="NADHX_dehydratase"/>
    <property type="match status" value="1"/>
</dbReference>
<feature type="binding site" evidence="17">
    <location>
        <position position="342"/>
    </location>
    <ligand>
        <name>(6S)-NADPHX</name>
        <dbReference type="ChEBI" id="CHEBI:64076"/>
    </ligand>
</feature>
<comment type="function">
    <text evidence="17">Catalyzes the dehydration of the S-form of NAD(P)HX at the expense of ADP, which is converted to AMP. Together with NAD(P)HX epimerase, which catalyzes the epimerization of the S- and R-forms, the enzyme allows the repair of both epimers of NAD(P)HX, a damaged form of NAD(P)H that is a result of enzymatic or heat-dependent hydration.</text>
</comment>
<evidence type="ECO:0000256" key="13">
    <source>
        <dbReference type="ARBA" id="ARBA00023268"/>
    </source>
</evidence>
<evidence type="ECO:0000256" key="17">
    <source>
        <dbReference type="HAMAP-Rule" id="MF_01965"/>
    </source>
</evidence>
<comment type="catalytic activity">
    <reaction evidence="15 17 19">
        <text>(6S)-NADHX + ADP = AMP + phosphate + NADH + H(+)</text>
        <dbReference type="Rhea" id="RHEA:32223"/>
        <dbReference type="ChEBI" id="CHEBI:15378"/>
        <dbReference type="ChEBI" id="CHEBI:43474"/>
        <dbReference type="ChEBI" id="CHEBI:57945"/>
        <dbReference type="ChEBI" id="CHEBI:64074"/>
        <dbReference type="ChEBI" id="CHEBI:456215"/>
        <dbReference type="ChEBI" id="CHEBI:456216"/>
        <dbReference type="EC" id="4.2.1.136"/>
    </reaction>
</comment>
<sequence length="472" mass="47837">MRAIATVQQIRDAEQAWFDAHPGEDLMAEASAHVASTALQMVGDHARVLVVVGTGNNGGDGLFAARDLANAGCDVAVWCTGSRWHEAGRAAAEAAGCVFADAREAIEGLAEASLVIDAVLGIGGRAGLRGPVAEFARACADVGVPVLSVDLPSGLAADSVGARDTISFRATRTVTFGALKLCQLANPARPACGLVELAPIGLQIPSPRMWATELVDIAAHWPFPGVDSDKYSRGVVGLDTGSERYPGAGVLSTTGALFSGAGMIRFCGARRSAELVGAAMPSVTFGPGRVEAWVLGCGWGARDDAASVIAERLATGVPAVLDADALRDLPDTVPGNCLLTPHAGELARLLGRDRAEVEADPVAAARTAAAHYGATVLLKGSTQYVAEPSGRVTLAVEGPAWTAQAGSGDTLAGICGTLLAAGLSARWAGVLGASIQALTAAAKPGPYPPDALAHRMPGVLAKLAGRAAGARD</sequence>
<feature type="binding site" evidence="17">
    <location>
        <position position="248"/>
    </location>
    <ligand>
        <name>(6S)-NADPHX</name>
        <dbReference type="ChEBI" id="CHEBI:64076"/>
    </ligand>
</feature>
<evidence type="ECO:0000256" key="4">
    <source>
        <dbReference type="ARBA" id="ARBA00009524"/>
    </source>
</evidence>
<keyword evidence="11 18" id="KW-0413">Isomerase</keyword>
<dbReference type="InterPro" id="IPR004443">
    <property type="entry name" value="YjeF_N_dom"/>
</dbReference>
<dbReference type="CDD" id="cd01171">
    <property type="entry name" value="YXKO-related"/>
    <property type="match status" value="1"/>
</dbReference>
<feature type="domain" description="YjeF C-terminal" evidence="20">
    <location>
        <begin position="213"/>
        <end position="463"/>
    </location>
</feature>
<comment type="similarity">
    <text evidence="18">Belongs to the NnrE/AIBP family.</text>
</comment>
<proteinExistence type="inferred from homology"/>
<dbReference type="PROSITE" id="PS51383">
    <property type="entry name" value="YJEF_C_3"/>
    <property type="match status" value="1"/>
</dbReference>
<feature type="binding site" evidence="18">
    <location>
        <position position="153"/>
    </location>
    <ligand>
        <name>K(+)</name>
        <dbReference type="ChEBI" id="CHEBI:29103"/>
    </ligand>
</feature>
<evidence type="ECO:0000256" key="8">
    <source>
        <dbReference type="ARBA" id="ARBA00022857"/>
    </source>
</evidence>
<evidence type="ECO:0000256" key="14">
    <source>
        <dbReference type="ARBA" id="ARBA00025153"/>
    </source>
</evidence>
<keyword evidence="5 18" id="KW-0479">Metal-binding</keyword>
<keyword evidence="8 17" id="KW-0521">NADP</keyword>
<dbReference type="RefSeq" id="WP_055345066.1">
    <property type="nucleotide sequence ID" value="NZ_CDAG01000034.1"/>
</dbReference>
<evidence type="ECO:0000259" key="20">
    <source>
        <dbReference type="PROSITE" id="PS51383"/>
    </source>
</evidence>
<comment type="cofactor">
    <cofactor evidence="17">
        <name>Mg(2+)</name>
        <dbReference type="ChEBI" id="CHEBI:18420"/>
    </cofactor>
</comment>
<evidence type="ECO:0000256" key="2">
    <source>
        <dbReference type="ARBA" id="ARBA00000909"/>
    </source>
</evidence>
<feature type="binding site" evidence="18">
    <location>
        <position position="117"/>
    </location>
    <ligand>
        <name>K(+)</name>
        <dbReference type="ChEBI" id="CHEBI:29103"/>
    </ligand>
</feature>
<dbReference type="GO" id="GO:0052855">
    <property type="term" value="F:ADP-dependent NAD(P)H-hydrate dehydratase activity"/>
    <property type="evidence" value="ECO:0007669"/>
    <property type="project" value="UniProtKB-UniRule"/>
</dbReference>
<comment type="cofactor">
    <cofactor evidence="18 19">
        <name>K(+)</name>
        <dbReference type="ChEBI" id="CHEBI:29103"/>
    </cofactor>
    <text evidence="18 19">Binds 1 potassium ion per subunit.</text>
</comment>
<gene>
    <name evidence="18" type="primary">nnrE</name>
    <name evidence="17" type="synonym">nnrD</name>
    <name evidence="22" type="ORF">PFR_JS10_1561</name>
</gene>
<comment type="similarity">
    <text evidence="4 19">In the C-terminal section; belongs to the NnrD/CARKD family.</text>
</comment>
<protein>
    <recommendedName>
        <fullName evidence="19">Bifunctional NAD(P)H-hydrate repair enzyme</fullName>
    </recommendedName>
    <alternativeName>
        <fullName evidence="19">Nicotinamide nucleotide repair protein</fullName>
    </alternativeName>
    <domain>
        <recommendedName>
            <fullName evidence="19">ADP-dependent (S)-NAD(P)H-hydrate dehydratase</fullName>
            <ecNumber evidence="19">4.2.1.136</ecNumber>
        </recommendedName>
        <alternativeName>
            <fullName evidence="19">ADP-dependent NAD(P)HX dehydratase</fullName>
        </alternativeName>
    </domain>
    <domain>
        <recommendedName>
            <fullName evidence="19">NAD(P)H-hydrate epimerase</fullName>
            <ecNumber evidence="19">5.1.99.6</ecNumber>
        </recommendedName>
    </domain>
</protein>
<dbReference type="PROSITE" id="PS51385">
    <property type="entry name" value="YJEF_N"/>
    <property type="match status" value="1"/>
</dbReference>
<dbReference type="InterPro" id="IPR000631">
    <property type="entry name" value="CARKD"/>
</dbReference>
<feature type="binding site" evidence="17">
    <location>
        <position position="409"/>
    </location>
    <ligand>
        <name>(6S)-NADPHX</name>
        <dbReference type="ChEBI" id="CHEBI:64076"/>
    </ligand>
</feature>
<evidence type="ECO:0000259" key="21">
    <source>
        <dbReference type="PROSITE" id="PS51385"/>
    </source>
</evidence>
<comment type="catalytic activity">
    <reaction evidence="16 17 19">
        <text>(6S)-NADPHX + ADP = AMP + phosphate + NADPH + H(+)</text>
        <dbReference type="Rhea" id="RHEA:32235"/>
        <dbReference type="ChEBI" id="CHEBI:15378"/>
        <dbReference type="ChEBI" id="CHEBI:43474"/>
        <dbReference type="ChEBI" id="CHEBI:57783"/>
        <dbReference type="ChEBI" id="CHEBI:64076"/>
        <dbReference type="ChEBI" id="CHEBI:456215"/>
        <dbReference type="ChEBI" id="CHEBI:456216"/>
        <dbReference type="EC" id="4.2.1.136"/>
    </reaction>
</comment>
<evidence type="ECO:0000256" key="1">
    <source>
        <dbReference type="ARBA" id="ARBA00000013"/>
    </source>
</evidence>
<comment type="subunit">
    <text evidence="17">Homotetramer.</text>
</comment>
<feature type="binding site" evidence="18">
    <location>
        <begin position="56"/>
        <end position="60"/>
    </location>
    <ligand>
        <name>(6S)-NADPHX</name>
        <dbReference type="ChEBI" id="CHEBI:64076"/>
    </ligand>
</feature>
<comment type="similarity">
    <text evidence="17">Belongs to the NnrD/CARKD family.</text>
</comment>
<evidence type="ECO:0000256" key="11">
    <source>
        <dbReference type="ARBA" id="ARBA00023235"/>
    </source>
</evidence>
<dbReference type="HAMAP" id="MF_01966">
    <property type="entry name" value="NADHX_epimerase"/>
    <property type="match status" value="1"/>
</dbReference>
<dbReference type="Pfam" id="PF03853">
    <property type="entry name" value="YjeF_N"/>
    <property type="match status" value="1"/>
</dbReference>
<dbReference type="InterPro" id="IPR029056">
    <property type="entry name" value="Ribokinase-like"/>
</dbReference>
<evidence type="ECO:0000256" key="12">
    <source>
        <dbReference type="ARBA" id="ARBA00023239"/>
    </source>
</evidence>
<evidence type="ECO:0000256" key="5">
    <source>
        <dbReference type="ARBA" id="ARBA00022723"/>
    </source>
</evidence>
<dbReference type="GO" id="GO:0110051">
    <property type="term" value="P:metabolite repair"/>
    <property type="evidence" value="ECO:0007669"/>
    <property type="project" value="TreeGrafter"/>
</dbReference>
<dbReference type="EMBL" id="LT576035">
    <property type="protein sequence ID" value="SBN39204.1"/>
    <property type="molecule type" value="Genomic_DNA"/>
</dbReference>
<comment type="function">
    <text evidence="14 19">Bifunctional enzyme that catalyzes the epimerization of the S- and R-forms of NAD(P)HX and the dehydration of the S-form of NAD(P)HX at the expense of ADP, which is converted to AMP. This allows the repair of both epimers of NAD(P)HX, a damaged form of NAD(P)H that is a result of enzymatic or heat-dependent hydration.</text>
</comment>
<keyword evidence="9 18" id="KW-0630">Potassium</keyword>
<dbReference type="SUPFAM" id="SSF53613">
    <property type="entry name" value="Ribokinase-like"/>
    <property type="match status" value="1"/>
</dbReference>
<evidence type="ECO:0000256" key="18">
    <source>
        <dbReference type="HAMAP-Rule" id="MF_01966"/>
    </source>
</evidence>
<dbReference type="Gene3D" id="3.40.50.10260">
    <property type="entry name" value="YjeF N-terminal domain"/>
    <property type="match status" value="1"/>
</dbReference>
<evidence type="ECO:0000256" key="15">
    <source>
        <dbReference type="ARBA" id="ARBA00048238"/>
    </source>
</evidence>
<dbReference type="NCBIfam" id="TIGR00197">
    <property type="entry name" value="yjeF_nterm"/>
    <property type="match status" value="1"/>
</dbReference>
<feature type="binding site" evidence="17">
    <location>
        <position position="408"/>
    </location>
    <ligand>
        <name>AMP</name>
        <dbReference type="ChEBI" id="CHEBI:456215"/>
    </ligand>
</feature>
<dbReference type="PANTHER" id="PTHR12592">
    <property type="entry name" value="ATP-DEPENDENT (S)-NAD(P)H-HYDRATE DEHYDRATASE FAMILY MEMBER"/>
    <property type="match status" value="1"/>
</dbReference>
<keyword evidence="13" id="KW-0511">Multifunctional enzyme</keyword>
<keyword evidence="12 17" id="KW-0456">Lyase</keyword>
<evidence type="ECO:0000256" key="7">
    <source>
        <dbReference type="ARBA" id="ARBA00022840"/>
    </source>
</evidence>